<keyword evidence="2" id="KW-1133">Transmembrane helix</keyword>
<keyword evidence="4" id="KW-1185">Reference proteome</keyword>
<feature type="compositionally biased region" description="Polar residues" evidence="1">
    <location>
        <begin position="15"/>
        <end position="24"/>
    </location>
</feature>
<evidence type="ECO:0000313" key="3">
    <source>
        <dbReference type="EMBL" id="GFN95492.1"/>
    </source>
</evidence>
<proteinExistence type="predicted"/>
<dbReference type="Proteomes" id="UP000735302">
    <property type="component" value="Unassembled WGS sequence"/>
</dbReference>
<evidence type="ECO:0000256" key="1">
    <source>
        <dbReference type="SAM" id="MobiDB-lite"/>
    </source>
</evidence>
<name>A0AAV3ZKW6_9GAST</name>
<keyword evidence="2" id="KW-0472">Membrane</keyword>
<accession>A0AAV3ZKW6</accession>
<feature type="region of interest" description="Disordered" evidence="1">
    <location>
        <begin position="1"/>
        <end position="24"/>
    </location>
</feature>
<sequence>MNTPVKALTLPPTPRGTSKSRAVSSSLQAWDGGRGSLQDAGVTLINLPGVGTFAFSFTLTVAWEGKRQELKMNSEPQCHHTQ</sequence>
<dbReference type="AlphaFoldDB" id="A0AAV3ZKW6"/>
<dbReference type="EMBL" id="BLXT01002514">
    <property type="protein sequence ID" value="GFN95492.1"/>
    <property type="molecule type" value="Genomic_DNA"/>
</dbReference>
<evidence type="ECO:0000313" key="4">
    <source>
        <dbReference type="Proteomes" id="UP000735302"/>
    </source>
</evidence>
<comment type="caution">
    <text evidence="3">The sequence shown here is derived from an EMBL/GenBank/DDBJ whole genome shotgun (WGS) entry which is preliminary data.</text>
</comment>
<keyword evidence="2" id="KW-0812">Transmembrane</keyword>
<gene>
    <name evidence="3" type="ORF">PoB_002199800</name>
</gene>
<protein>
    <submittedName>
        <fullName evidence="3">Uncharacterized protein</fullName>
    </submittedName>
</protein>
<organism evidence="3 4">
    <name type="scientific">Plakobranchus ocellatus</name>
    <dbReference type="NCBI Taxonomy" id="259542"/>
    <lineage>
        <taxon>Eukaryota</taxon>
        <taxon>Metazoa</taxon>
        <taxon>Spiralia</taxon>
        <taxon>Lophotrochozoa</taxon>
        <taxon>Mollusca</taxon>
        <taxon>Gastropoda</taxon>
        <taxon>Heterobranchia</taxon>
        <taxon>Euthyneura</taxon>
        <taxon>Panpulmonata</taxon>
        <taxon>Sacoglossa</taxon>
        <taxon>Placobranchoidea</taxon>
        <taxon>Plakobranchidae</taxon>
        <taxon>Plakobranchus</taxon>
    </lineage>
</organism>
<evidence type="ECO:0000256" key="2">
    <source>
        <dbReference type="SAM" id="Phobius"/>
    </source>
</evidence>
<feature type="transmembrane region" description="Helical" evidence="2">
    <location>
        <begin position="40"/>
        <end position="63"/>
    </location>
</feature>
<reference evidence="3 4" key="1">
    <citation type="journal article" date="2021" name="Elife">
        <title>Chloroplast acquisition without the gene transfer in kleptoplastic sea slugs, Plakobranchus ocellatus.</title>
        <authorList>
            <person name="Maeda T."/>
            <person name="Takahashi S."/>
            <person name="Yoshida T."/>
            <person name="Shimamura S."/>
            <person name="Takaki Y."/>
            <person name="Nagai Y."/>
            <person name="Toyoda A."/>
            <person name="Suzuki Y."/>
            <person name="Arimoto A."/>
            <person name="Ishii H."/>
            <person name="Satoh N."/>
            <person name="Nishiyama T."/>
            <person name="Hasebe M."/>
            <person name="Maruyama T."/>
            <person name="Minagawa J."/>
            <person name="Obokata J."/>
            <person name="Shigenobu S."/>
        </authorList>
    </citation>
    <scope>NUCLEOTIDE SEQUENCE [LARGE SCALE GENOMIC DNA]</scope>
</reference>